<feature type="transmembrane region" description="Helical" evidence="9">
    <location>
        <begin position="789"/>
        <end position="811"/>
    </location>
</feature>
<evidence type="ECO:0000313" key="10">
    <source>
        <dbReference type="EMBL" id="KAD5960184.1"/>
    </source>
</evidence>
<evidence type="ECO:0000256" key="5">
    <source>
        <dbReference type="ARBA" id="ARBA00023136"/>
    </source>
</evidence>
<evidence type="ECO:0000256" key="2">
    <source>
        <dbReference type="ARBA" id="ARBA00008444"/>
    </source>
</evidence>
<feature type="transmembrane region" description="Helical" evidence="9">
    <location>
        <begin position="406"/>
        <end position="435"/>
    </location>
</feature>
<keyword evidence="4 9" id="KW-1133">Transmembrane helix</keyword>
<feature type="transmembrane region" description="Helical" evidence="9">
    <location>
        <begin position="1106"/>
        <end position="1125"/>
    </location>
</feature>
<evidence type="ECO:0000256" key="3">
    <source>
        <dbReference type="ARBA" id="ARBA00022692"/>
    </source>
</evidence>
<feature type="transmembrane region" description="Helical" evidence="9">
    <location>
        <begin position="483"/>
        <end position="505"/>
    </location>
</feature>
<dbReference type="InterPro" id="IPR055299">
    <property type="entry name" value="TIMMDC1"/>
</dbReference>
<feature type="transmembrane region" description="Helical" evidence="9">
    <location>
        <begin position="671"/>
        <end position="690"/>
    </location>
</feature>
<organism evidence="10 11">
    <name type="scientific">Mikania micrantha</name>
    <name type="common">bitter vine</name>
    <dbReference type="NCBI Taxonomy" id="192012"/>
    <lineage>
        <taxon>Eukaryota</taxon>
        <taxon>Viridiplantae</taxon>
        <taxon>Streptophyta</taxon>
        <taxon>Embryophyta</taxon>
        <taxon>Tracheophyta</taxon>
        <taxon>Spermatophyta</taxon>
        <taxon>Magnoliopsida</taxon>
        <taxon>eudicotyledons</taxon>
        <taxon>Gunneridae</taxon>
        <taxon>Pentapetalae</taxon>
        <taxon>asterids</taxon>
        <taxon>campanulids</taxon>
        <taxon>Asterales</taxon>
        <taxon>Asteraceae</taxon>
        <taxon>Asteroideae</taxon>
        <taxon>Heliantheae alliance</taxon>
        <taxon>Eupatorieae</taxon>
        <taxon>Mikania</taxon>
    </lineage>
</organism>
<feature type="transmembrane region" description="Helical" evidence="9">
    <location>
        <begin position="711"/>
        <end position="731"/>
    </location>
</feature>
<comment type="similarity">
    <text evidence="2">Belongs to the Tim17/Tim22/Tim23 family.</text>
</comment>
<comment type="subcellular location">
    <subcellularLocation>
        <location evidence="1">Membrane</location>
        <topology evidence="1">Multi-pass membrane protein</topology>
    </subcellularLocation>
</comment>
<evidence type="ECO:0000256" key="7">
    <source>
        <dbReference type="ARBA" id="ARBA00041344"/>
    </source>
</evidence>
<dbReference type="Proteomes" id="UP000326396">
    <property type="component" value="Linkage Group LG14"/>
</dbReference>
<feature type="transmembrane region" description="Helical" evidence="9">
    <location>
        <begin position="1077"/>
        <end position="1094"/>
    </location>
</feature>
<feature type="region of interest" description="Disordered" evidence="8">
    <location>
        <begin position="196"/>
        <end position="238"/>
    </location>
</feature>
<evidence type="ECO:0000256" key="4">
    <source>
        <dbReference type="ARBA" id="ARBA00022989"/>
    </source>
</evidence>
<keyword evidence="3 9" id="KW-0812">Transmembrane</keyword>
<evidence type="ECO:0000256" key="1">
    <source>
        <dbReference type="ARBA" id="ARBA00004141"/>
    </source>
</evidence>
<feature type="transmembrane region" description="Helical" evidence="9">
    <location>
        <begin position="641"/>
        <end position="665"/>
    </location>
</feature>
<dbReference type="PANTHER" id="PTHR13002">
    <property type="entry name" value="C3ORF1 PROTEIN-RELATED"/>
    <property type="match status" value="1"/>
</dbReference>
<accession>A0A5N6P4N9</accession>
<dbReference type="AlphaFoldDB" id="A0A5N6P4N9"/>
<protein>
    <recommendedName>
        <fullName evidence="6">Complex I assembly factor TIMMDC1, mitochondrial</fullName>
    </recommendedName>
    <alternativeName>
        <fullName evidence="7">Translocase of inner mitochondrial membrane domain-containing protein 1</fullName>
    </alternativeName>
</protein>
<evidence type="ECO:0000313" key="11">
    <source>
        <dbReference type="Proteomes" id="UP000326396"/>
    </source>
</evidence>
<comment type="caution">
    <text evidence="10">The sequence shown here is derived from an EMBL/GenBank/DDBJ whole genome shotgun (WGS) entry which is preliminary data.</text>
</comment>
<proteinExistence type="inferred from homology"/>
<feature type="transmembrane region" description="Helical" evidence="9">
    <location>
        <begin position="517"/>
        <end position="535"/>
    </location>
</feature>
<feature type="transmembrane region" description="Helical" evidence="9">
    <location>
        <begin position="883"/>
        <end position="902"/>
    </location>
</feature>
<dbReference type="GO" id="GO:0016020">
    <property type="term" value="C:membrane"/>
    <property type="evidence" value="ECO:0007669"/>
    <property type="project" value="UniProtKB-SubCell"/>
</dbReference>
<dbReference type="OrthoDB" id="509993at2759"/>
<keyword evidence="5 9" id="KW-0472">Membrane</keyword>
<sequence length="1147" mass="126376">MSIFRSLTLRPPASLPLWSDHGLNEVLENGPWLIRNVPIFLNRWEPGLGISKSDSTTIPLWVSIHGIPLDLWTKIGISRLMSAIGVPRIMDRVTRERCVQGKGKLGFARVLVDVPAAHLLPDEVEVEYSATENSPTRLVKLEVSYQWRPPMCTHCKVYGHSTFQCCKQPLQGAEGVPKGVVQGDSQVGDQERIKNSGMGAHLGTQGPSQGKTSNGQQQSNKDGFVQPKGKGFNFQRAVNGGKEKTKVGAVEGDPSVGKVPVQVANRFGPLEEVMEVDQVSAKAVETGVCMENKEQEMDVGRVLPGSLTGGCILPDSFFDASSSSQPAANGPSEYKRTLISDYITVANAVPLMVANAWDSAEWNYFAVQCQCRALVTDYVVVDDDSFLEDYLLDDVDMPPLPEVFCFYFSSVFMDIFVLFSLGWVLSASLWGLCWFDGDAFGSWDGLDFPKTHKRHGFLFNGPGWFAGWLYKLMFWLFSRLYRGWVHLGWIGDGLSTWVWKVCYWAAVECWSNCRMGLFWIWLLGAGVPLFTWEAWEGLLNGLVTGFGLVSGGWDCYGVVVFFFWSKVYIRAAFWRSYSADPVANGLLLGCLLRGWELNLCHNGAGIGAATPHRLGMGRADRMGLYMTCWQLVIYKGQGCGLVWSGGCMSLALVNGGCLAAWHVWVALLFELGYWANCLAHWALNLLYWILAGVQWSLLPWPVSGMEWPMTALLWPLYGSSQLLLVALWTLAGKVGPQFGLVDKANYIGGNGTSPFGLKALVVGPVLVCQAGGVRPSSCSWKAWPWPHVWLAFGQVWLLAGVPSPLHGSWLLDRWGSYLTWCSLCMASWGLKFPVWWLLVAVAWSWCGLGWLGSGPCLALGSPLLAGYGHCCFGAVAPFDWKNIAIGPLFGLDMGFHLAMYILQKTDVNATAVKQSADEQHASPLMYYKPEYHQKRPRQNAVSKDEKVFASPVDEFGMLDPGFIFALATLEGAFQRNSKLDGTVNWGTVTIVGVFAGMLYGGMKEASASVSKDAEVTLKLGNTSDKREQYRLMRDAMEKRFIRITRGSIVGGVRLGMFTTTFYGLQNILADKRGVHDVYIIVGAGSATAATFGLIMPGSLAWRGRNVVLGSVLGATLCFPLGWLHLKLVEKANEKRPVLSESNKEMPS</sequence>
<feature type="transmembrane region" description="Helical" evidence="9">
    <location>
        <begin position="1046"/>
        <end position="1065"/>
    </location>
</feature>
<dbReference type="EMBL" id="SZYD01000006">
    <property type="protein sequence ID" value="KAD5960184.1"/>
    <property type="molecule type" value="Genomic_DNA"/>
</dbReference>
<dbReference type="PANTHER" id="PTHR13002:SF1">
    <property type="entry name" value="COMPLEX I ASSEMBLY FACTOR TIMMDC1, MITOCHONDRIAL"/>
    <property type="match status" value="1"/>
</dbReference>
<dbReference type="GO" id="GO:0005739">
    <property type="term" value="C:mitochondrion"/>
    <property type="evidence" value="ECO:0007669"/>
    <property type="project" value="TreeGrafter"/>
</dbReference>
<dbReference type="GO" id="GO:0032981">
    <property type="term" value="P:mitochondrial respiratory chain complex I assembly"/>
    <property type="evidence" value="ECO:0007669"/>
    <property type="project" value="InterPro"/>
</dbReference>
<evidence type="ECO:0000256" key="6">
    <source>
        <dbReference type="ARBA" id="ARBA00040778"/>
    </source>
</evidence>
<evidence type="ECO:0000256" key="8">
    <source>
        <dbReference type="SAM" id="MobiDB-lite"/>
    </source>
</evidence>
<feature type="transmembrane region" description="Helical" evidence="9">
    <location>
        <begin position="832"/>
        <end position="851"/>
    </location>
</feature>
<keyword evidence="11" id="KW-1185">Reference proteome</keyword>
<name>A0A5N6P4N9_9ASTR</name>
<gene>
    <name evidence="10" type="ORF">E3N88_11656</name>
</gene>
<feature type="compositionally biased region" description="Polar residues" evidence="8">
    <location>
        <begin position="205"/>
        <end position="221"/>
    </location>
</feature>
<evidence type="ECO:0000256" key="9">
    <source>
        <dbReference type="SAM" id="Phobius"/>
    </source>
</evidence>
<feature type="transmembrane region" description="Helical" evidence="9">
    <location>
        <begin position="456"/>
        <end position="477"/>
    </location>
</feature>
<reference evidence="10 11" key="1">
    <citation type="submission" date="2019-05" db="EMBL/GenBank/DDBJ databases">
        <title>Mikania micrantha, genome provides insights into the molecular mechanism of rapid growth.</title>
        <authorList>
            <person name="Liu B."/>
        </authorList>
    </citation>
    <scope>NUCLEOTIDE SEQUENCE [LARGE SCALE GENOMIC DNA]</scope>
    <source>
        <strain evidence="10">NLD-2019</strain>
        <tissue evidence="10">Leaf</tissue>
    </source>
</reference>
<feature type="transmembrane region" description="Helical" evidence="9">
    <location>
        <begin position="541"/>
        <end position="564"/>
    </location>
</feature>